<feature type="region of interest" description="Disordered" evidence="1">
    <location>
        <begin position="231"/>
        <end position="406"/>
    </location>
</feature>
<sequence length="2082" mass="226321">MGYQPGYDAEVDVAGGEKRPFTSGDGRWFLPHCSGHALEGRVSAAPKKKDRLVLEFALPGGGVKKFYQCNFCRDEKGIQEWVFHKNYVHQHIPRHHKNHCRLCQWCEQLIFEEVFDTHTKTCEKRGKVVKSQTGRRKRVQVHPHYHQQQQHMDNTPMSMLTTAGPQSPQGSQYSGVGSPTPYQQQQQSYSPQPNYESAVQHRQFIAQQALGSHDSPAPFVFGEALALPPSLNMSGDTAPDSQQTQTANFGSQPTAHFGLYPNGNGGDQPLSPPTSPLPPPPPYPRVSNPYHYSNINMQQQQQQEAATPPPSMIAGPAYGVPAGQAQPSHPPTPSPEPPSFMQRLASQFSRMVPGHTQSSPARPPSLDQAVTPDPSASATAGQLQQDRVTVKQESGGSDYGPHGTMSVAMPLPVSMSMPMGTTFDTGLLKSQSGSSLQLGFDNEAGLPSIPEHDYGEGIQMDGTGPGLTLSLSLQTPRDNDMDADALPAAPHESDYLGGGVASSSVDYGYMGGGGMGEAMGGPNALAQEPWPWEGQLDTADIVKREAADKRGLTTSMQDVLPGAKRQRVQSVAEEEDSVSGSVDSSTDKGHRSNRYSDKTYETVEIRSPFSQNSAAATATQRGTPPFGGQPGSMLAVPPTPYDLGAPVGSTSGSVASFPAGAVLPTNQVQLSESLLQQIRESGNAVELLKERFDIDSEVDLDALLMYLLSESTAVPQPPNRGLGPGSGVGDTAYWHPVVSHLSQDDFSRGMCIGMDARGLVSFDTTTAGQTIGLVPEISRVAEQRDWFCCKISTSAVDSTAVVGKEEPTIKKEKDGGEKAGQEGTTGKQRMRSPMGAVKALGSSISRSGSSPKAAYESIPTLRRQSNTNESLQRSLSIPPNHSHVLVCLYGRQLAKVAYGVQPSPGDFLVPSGDNDGLWRIRDAGPALNRSLTSPGQIKEDTKKAAGDSDDDLKGGAAGASASADDLLEKSVRKGGQLNGTISSVRVVSSRMTADSCVEVEVVMNQPLIQSLLSEILEYVKATKPKDGVDTLTSEGVLGSPTSLERLYASLERLHAALPAKLFVPPPYDKLVGRSRELQAISEVYRRQEAVHGATPLLRVVQLCGLPGVGKTCVAVAYCHHYLRASEPATVVSTDAPRPQTSGSATSTSASTATGGDLVQLVKRDIHGSGGGGGGSQDFSEYDLILWLNGESREDLRKSYRRLARDLNLYLENQDLTEDQVAAALKMELLRSSQRGIRWLVVLDGLDETALAVDDIVPTNARGHVLITARVPRLQYAQRGQCLEIESLTLQDAANILIRAIQPPPALALTTADTSDRDESSPPTTPHRRLPKSEIVAARKLAEAVGCLPIQLAHIEAFFRAGGELGLTYDEFYQRWFVENNPDLQEAFNTFVARTLDEEPASVAMVATYESLSKQSQAGGRIAEMLAYWAPSPVGFPKWEELFNAMVGVSPRVHDNGWSPFLDDPNPNREKWLRRFQRIFTIILLLLAFVFGIRSAMLSWESLKESLPKPWQQYLVAAVLGLVIVGLMLLGAYYLSRMPFSFLRRLCLRNQPKVNPKERILFVVDVGFDARGRLPTQYCEYIESGADCSGCGRHIDLKQPHASIFSCVQCDGFMLCRKCYYSERFRKHKIPTPCLSNEASNVASPGSPLGSQLTATDECETTGHCCGGWWIALYHRGPKEQLVGESAPREEEEEVLSVWGILKTHGILKLDMADKTGRVHPFFQKALRDHLAHEAEVTLSWEAKRKIRTSLFTSMWILQRLMTRDNRSSRPADPSQREHLAAMNPHIDHVARYMERCKLMRKGLFRRYVIQKKWAGEPEPEDVAVDVSLRGMPTGDLEVKQVVSGVTSPSLDSQGGEQGQSNPDSDLQVQNSKLNVSLCAMAGSPQLSGHSRVFPSVSFLSNMSGLGDMFPPSATDLLASLPAARTTANSGPFYIDSTSPDKGGRRVVRVKDVGGTPSFGMPSDIMTSSHRVFMSSPDTYKSASGRRTAMNPRMKLEVPSSLSGHQQQQQVQGRVSDGRFRVYESLLEAFEKRGDRDKARHHTAPAPEPSPSPSLSSAAEALVDRTVVKIMESPRTPHQEGEP</sequence>
<feature type="compositionally biased region" description="Polar residues" evidence="1">
    <location>
        <begin position="152"/>
        <end position="177"/>
    </location>
</feature>
<feature type="region of interest" description="Disordered" evidence="1">
    <location>
        <begin position="1132"/>
        <end position="1152"/>
    </location>
</feature>
<feature type="region of interest" description="Disordered" evidence="1">
    <location>
        <begin position="424"/>
        <end position="484"/>
    </location>
</feature>
<feature type="compositionally biased region" description="Basic and acidic residues" evidence="1">
    <location>
        <begin position="585"/>
        <end position="604"/>
    </location>
</feature>
<feature type="region of interest" description="Disordered" evidence="1">
    <location>
        <begin position="805"/>
        <end position="875"/>
    </location>
</feature>
<keyword evidence="4" id="KW-1185">Reference proteome</keyword>
<feature type="compositionally biased region" description="Polar residues" evidence="1">
    <location>
        <begin position="608"/>
        <end position="622"/>
    </location>
</feature>
<feature type="compositionally biased region" description="Low complexity" evidence="1">
    <location>
        <begin position="1140"/>
        <end position="1152"/>
    </location>
</feature>
<dbReference type="EMBL" id="CDMY01000227">
    <property type="protein sequence ID" value="CEL95059.1"/>
    <property type="molecule type" value="Genomic_DNA"/>
</dbReference>
<keyword evidence="2" id="KW-0812">Transmembrane</keyword>
<dbReference type="InParanoid" id="A0A0G4EGG0"/>
<feature type="compositionally biased region" description="Low complexity" evidence="1">
    <location>
        <begin position="181"/>
        <end position="193"/>
    </location>
</feature>
<feature type="compositionally biased region" description="Polar residues" evidence="1">
    <location>
        <begin position="231"/>
        <end position="254"/>
    </location>
</feature>
<feature type="compositionally biased region" description="Pro residues" evidence="1">
    <location>
        <begin position="328"/>
        <end position="338"/>
    </location>
</feature>
<dbReference type="Proteomes" id="UP000041254">
    <property type="component" value="Unassembled WGS sequence"/>
</dbReference>
<evidence type="ECO:0000256" key="1">
    <source>
        <dbReference type="SAM" id="MobiDB-lite"/>
    </source>
</evidence>
<feature type="region of interest" description="Disordered" evidence="1">
    <location>
        <begin position="1996"/>
        <end position="2015"/>
    </location>
</feature>
<dbReference type="VEuPathDB" id="CryptoDB:Vbra_11731"/>
<name>A0A0G4EGG0_VITBC</name>
<proteinExistence type="predicted"/>
<feature type="compositionally biased region" description="Basic residues" evidence="1">
    <location>
        <begin position="133"/>
        <end position="145"/>
    </location>
</feature>
<dbReference type="Gene3D" id="3.40.50.300">
    <property type="entry name" value="P-loop containing nucleotide triphosphate hydrolases"/>
    <property type="match status" value="2"/>
</dbReference>
<dbReference type="SUPFAM" id="SSF52540">
    <property type="entry name" value="P-loop containing nucleoside triphosphate hydrolases"/>
    <property type="match status" value="1"/>
</dbReference>
<protein>
    <submittedName>
        <fullName evidence="3">Uncharacterized protein</fullName>
    </submittedName>
</protein>
<feature type="compositionally biased region" description="Polar residues" evidence="1">
    <location>
        <begin position="374"/>
        <end position="395"/>
    </location>
</feature>
<keyword evidence="2" id="KW-0472">Membrane</keyword>
<feature type="compositionally biased region" description="Low complexity" evidence="1">
    <location>
        <begin position="466"/>
        <end position="476"/>
    </location>
</feature>
<feature type="compositionally biased region" description="Basic and acidic residues" evidence="1">
    <location>
        <begin position="937"/>
        <end position="946"/>
    </location>
</feature>
<evidence type="ECO:0000256" key="2">
    <source>
        <dbReference type="SAM" id="Phobius"/>
    </source>
</evidence>
<feature type="transmembrane region" description="Helical" evidence="2">
    <location>
        <begin position="1513"/>
        <end position="1534"/>
    </location>
</feature>
<reference evidence="3 4" key="1">
    <citation type="submission" date="2014-11" db="EMBL/GenBank/DDBJ databases">
        <authorList>
            <person name="Zhu J."/>
            <person name="Qi W."/>
            <person name="Song R."/>
        </authorList>
    </citation>
    <scope>NUCLEOTIDE SEQUENCE [LARGE SCALE GENOMIC DNA]</scope>
</reference>
<accession>A0A0G4EGG0</accession>
<feature type="region of interest" description="Disordered" evidence="1">
    <location>
        <begin position="925"/>
        <end position="959"/>
    </location>
</feature>
<feature type="region of interest" description="Disordered" evidence="1">
    <location>
        <begin position="2032"/>
        <end position="2082"/>
    </location>
</feature>
<evidence type="ECO:0000313" key="3">
    <source>
        <dbReference type="EMBL" id="CEL95059.1"/>
    </source>
</evidence>
<keyword evidence="2" id="KW-1133">Transmembrane helix</keyword>
<feature type="compositionally biased region" description="Pro residues" evidence="1">
    <location>
        <begin position="270"/>
        <end position="284"/>
    </location>
</feature>
<feature type="region of interest" description="Disordered" evidence="1">
    <location>
        <begin position="552"/>
        <end position="631"/>
    </location>
</feature>
<feature type="compositionally biased region" description="Low complexity" evidence="1">
    <location>
        <begin position="841"/>
        <end position="850"/>
    </location>
</feature>
<feature type="region of interest" description="Disordered" evidence="1">
    <location>
        <begin position="1845"/>
        <end position="1867"/>
    </location>
</feature>
<feature type="compositionally biased region" description="Polar residues" evidence="1">
    <location>
        <begin position="862"/>
        <end position="875"/>
    </location>
</feature>
<feature type="compositionally biased region" description="Basic and acidic residues" evidence="1">
    <location>
        <begin position="805"/>
        <end position="820"/>
    </location>
</feature>
<feature type="region of interest" description="Disordered" evidence="1">
    <location>
        <begin position="1309"/>
        <end position="1329"/>
    </location>
</feature>
<gene>
    <name evidence="3" type="ORF">Vbra_11731</name>
</gene>
<dbReference type="InterPro" id="IPR027417">
    <property type="entry name" value="P-loop_NTPase"/>
</dbReference>
<evidence type="ECO:0000313" key="4">
    <source>
        <dbReference type="Proteomes" id="UP000041254"/>
    </source>
</evidence>
<feature type="compositionally biased region" description="Low complexity" evidence="1">
    <location>
        <begin position="426"/>
        <end position="439"/>
    </location>
</feature>
<feature type="compositionally biased region" description="Polar residues" evidence="1">
    <location>
        <begin position="344"/>
        <end position="360"/>
    </location>
</feature>
<feature type="transmembrane region" description="Helical" evidence="2">
    <location>
        <begin position="1475"/>
        <end position="1492"/>
    </location>
</feature>
<organism evidence="3 4">
    <name type="scientific">Vitrella brassicaformis (strain CCMP3155)</name>
    <dbReference type="NCBI Taxonomy" id="1169540"/>
    <lineage>
        <taxon>Eukaryota</taxon>
        <taxon>Sar</taxon>
        <taxon>Alveolata</taxon>
        <taxon>Colpodellida</taxon>
        <taxon>Vitrellaceae</taxon>
        <taxon>Vitrella</taxon>
    </lineage>
</organism>
<dbReference type="OrthoDB" id="6161812at2759"/>
<feature type="region of interest" description="Disordered" evidence="1">
    <location>
        <begin position="127"/>
        <end position="198"/>
    </location>
</feature>